<dbReference type="EMBL" id="BORT01000041">
    <property type="protein sequence ID" value="GIO50992.1"/>
    <property type="molecule type" value="Genomic_DNA"/>
</dbReference>
<dbReference type="GO" id="GO:0016853">
    <property type="term" value="F:isomerase activity"/>
    <property type="evidence" value="ECO:0007669"/>
    <property type="project" value="InterPro"/>
</dbReference>
<dbReference type="CDD" id="cd01081">
    <property type="entry name" value="Aldose_epim"/>
    <property type="match status" value="1"/>
</dbReference>
<keyword evidence="2" id="KW-1185">Reference proteome</keyword>
<dbReference type="GO" id="GO:0005975">
    <property type="term" value="P:carbohydrate metabolic process"/>
    <property type="evidence" value="ECO:0007669"/>
    <property type="project" value="InterPro"/>
</dbReference>
<evidence type="ECO:0000313" key="2">
    <source>
        <dbReference type="Proteomes" id="UP000682811"/>
    </source>
</evidence>
<organism evidence="1 2">
    <name type="scientific">Paenibacillus azoreducens</name>
    <dbReference type="NCBI Taxonomy" id="116718"/>
    <lineage>
        <taxon>Bacteria</taxon>
        <taxon>Bacillati</taxon>
        <taxon>Bacillota</taxon>
        <taxon>Bacilli</taxon>
        <taxon>Bacillales</taxon>
        <taxon>Paenibacillaceae</taxon>
        <taxon>Paenibacillus</taxon>
    </lineage>
</organism>
<dbReference type="Gene3D" id="2.70.98.10">
    <property type="match status" value="1"/>
</dbReference>
<comment type="caution">
    <text evidence="1">The sequence shown here is derived from an EMBL/GenBank/DDBJ whole genome shotgun (WGS) entry which is preliminary data.</text>
</comment>
<dbReference type="Proteomes" id="UP000682811">
    <property type="component" value="Unassembled WGS sequence"/>
</dbReference>
<dbReference type="AlphaFoldDB" id="A0A919YMK3"/>
<sequence length="336" mass="38224">MGTENAAFEGEFHGARAIWLKHGRYEAALLPEHGGNLILFRDTDNGFRYLREPEAEEMEDFKANPGVYGIPVLFPPNRYDGGKFAWEGKVYELPVNETDKGNHLHGFMHQLPWSVDYMKADGYESVVIISQKVRDGHLYKQYFPFEFTITLRYTLNAEGLHQQVAVSNDGRERMPNLLAFHTAINAPFVPGSSASDYTFKMTIGERREMSERMLPTGKIQPLSREEVLMKTDGVSPYFASMDNHYTASPQNGRNRMELTDHRTGDVLVYDVGTSYKYWMIWNNGACGKFFCPEPQINLVNAPNIAGLPAEEIGLIGLEPGERWEETSSFYAIKREN</sequence>
<proteinExistence type="predicted"/>
<name>A0A919YMK3_9BACL</name>
<gene>
    <name evidence="1" type="ORF">J34TS1_57570</name>
</gene>
<dbReference type="SUPFAM" id="SSF74650">
    <property type="entry name" value="Galactose mutarotase-like"/>
    <property type="match status" value="1"/>
</dbReference>
<dbReference type="InterPro" id="IPR011013">
    <property type="entry name" value="Gal_mutarotase_sf_dom"/>
</dbReference>
<dbReference type="InterPro" id="IPR008183">
    <property type="entry name" value="Aldose_1/G6P_1-epimerase"/>
</dbReference>
<accession>A0A919YMK3</accession>
<dbReference type="InterPro" id="IPR014718">
    <property type="entry name" value="GH-type_carb-bd"/>
</dbReference>
<protein>
    <submittedName>
        <fullName evidence="1">Galactose mutarotase</fullName>
    </submittedName>
</protein>
<dbReference type="RefSeq" id="WP_212981066.1">
    <property type="nucleotide sequence ID" value="NZ_AP025343.1"/>
</dbReference>
<dbReference type="Pfam" id="PF01263">
    <property type="entry name" value="Aldose_epim"/>
    <property type="match status" value="1"/>
</dbReference>
<evidence type="ECO:0000313" key="1">
    <source>
        <dbReference type="EMBL" id="GIO50992.1"/>
    </source>
</evidence>
<dbReference type="GO" id="GO:0030246">
    <property type="term" value="F:carbohydrate binding"/>
    <property type="evidence" value="ECO:0007669"/>
    <property type="project" value="InterPro"/>
</dbReference>
<reference evidence="1 2" key="1">
    <citation type="submission" date="2021-03" db="EMBL/GenBank/DDBJ databases">
        <title>Antimicrobial resistance genes in bacteria isolated from Japanese honey, and their potential for conferring macrolide and lincosamide resistance in the American foulbrood pathogen Paenibacillus larvae.</title>
        <authorList>
            <person name="Okamoto M."/>
            <person name="Kumagai M."/>
            <person name="Kanamori H."/>
            <person name="Takamatsu D."/>
        </authorList>
    </citation>
    <scope>NUCLEOTIDE SEQUENCE [LARGE SCALE GENOMIC DNA]</scope>
    <source>
        <strain evidence="1 2">J34TS1</strain>
    </source>
</reference>